<gene>
    <name evidence="1" type="ORF">J2Z42_000450</name>
</gene>
<reference evidence="1 2" key="1">
    <citation type="submission" date="2021-03" db="EMBL/GenBank/DDBJ databases">
        <title>Genomic Encyclopedia of Type Strains, Phase IV (KMG-IV): sequencing the most valuable type-strain genomes for metagenomic binning, comparative biology and taxonomic classification.</title>
        <authorList>
            <person name="Goeker M."/>
        </authorList>
    </citation>
    <scope>NUCLEOTIDE SEQUENCE [LARGE SCALE GENOMIC DNA]</scope>
    <source>
        <strain evidence="1 2">DSM 28783</strain>
    </source>
</reference>
<dbReference type="RefSeq" id="WP_209700716.1">
    <property type="nucleotide sequence ID" value="NZ_JAGGLM010000001.1"/>
</dbReference>
<dbReference type="EMBL" id="JAGGLM010000001">
    <property type="protein sequence ID" value="MBP2031785.1"/>
    <property type="molecule type" value="Genomic_DNA"/>
</dbReference>
<evidence type="ECO:0000313" key="1">
    <source>
        <dbReference type="EMBL" id="MBP2031785.1"/>
    </source>
</evidence>
<organism evidence="1 2">
    <name type="scientific">Clostridium algifaecis</name>
    <dbReference type="NCBI Taxonomy" id="1472040"/>
    <lineage>
        <taxon>Bacteria</taxon>
        <taxon>Bacillati</taxon>
        <taxon>Bacillota</taxon>
        <taxon>Clostridia</taxon>
        <taxon>Eubacteriales</taxon>
        <taxon>Clostridiaceae</taxon>
        <taxon>Clostridium</taxon>
    </lineage>
</organism>
<keyword evidence="2" id="KW-1185">Reference proteome</keyword>
<evidence type="ECO:0000313" key="2">
    <source>
        <dbReference type="Proteomes" id="UP001519307"/>
    </source>
</evidence>
<sequence>MEMLKHLKTGVKAENIAAVNEKCTASLGNQDDIGRTDYAEYFKNSITSQTTGALQN</sequence>
<comment type="caution">
    <text evidence="1">The sequence shown here is derived from an EMBL/GenBank/DDBJ whole genome shotgun (WGS) entry which is preliminary data.</text>
</comment>
<protein>
    <submittedName>
        <fullName evidence="1">Uncharacterized protein</fullName>
    </submittedName>
</protein>
<name>A0ABS4KP18_9CLOT</name>
<dbReference type="Proteomes" id="UP001519307">
    <property type="component" value="Unassembled WGS sequence"/>
</dbReference>
<accession>A0ABS4KP18</accession>
<proteinExistence type="predicted"/>